<name>A0ABV5GT59_9FLAO</name>
<evidence type="ECO:0000313" key="1">
    <source>
        <dbReference type="EMBL" id="MFB9098577.1"/>
    </source>
</evidence>
<accession>A0ABV5GT59</accession>
<keyword evidence="2" id="KW-1185">Reference proteome</keyword>
<dbReference type="Proteomes" id="UP001589607">
    <property type="component" value="Unassembled WGS sequence"/>
</dbReference>
<proteinExistence type="predicted"/>
<reference evidence="1 2" key="1">
    <citation type="submission" date="2024-09" db="EMBL/GenBank/DDBJ databases">
        <authorList>
            <person name="Sun Q."/>
            <person name="Mori K."/>
        </authorList>
    </citation>
    <scope>NUCLEOTIDE SEQUENCE [LARGE SCALE GENOMIC DNA]</scope>
    <source>
        <strain evidence="1 2">CECT 7955</strain>
    </source>
</reference>
<sequence>MTKKLLLILLYIFISCKETNQAPPVQNEEIKLGIFNNEVPAITPDDRKEIDNEERRTYHVDEEYKYEYRTGRPDHYEYNYDIIGLDSLNNEVTGNVNTCGKFGAGIIRDKKGNEKDIEVEWYENGKMKGKDTDGMQYELKAE</sequence>
<comment type="caution">
    <text evidence="1">The sequence shown here is derived from an EMBL/GenBank/DDBJ whole genome shotgun (WGS) entry which is preliminary data.</text>
</comment>
<dbReference type="EMBL" id="JBHMEY010000094">
    <property type="protein sequence ID" value="MFB9098577.1"/>
    <property type="molecule type" value="Genomic_DNA"/>
</dbReference>
<evidence type="ECO:0000313" key="2">
    <source>
        <dbReference type="Proteomes" id="UP001589607"/>
    </source>
</evidence>
<dbReference type="RefSeq" id="WP_236458805.1">
    <property type="nucleotide sequence ID" value="NZ_CBCSGE010000001.1"/>
</dbReference>
<organism evidence="1 2">
    <name type="scientific">Flavobacterium jumunjinense</name>
    <dbReference type="NCBI Taxonomy" id="998845"/>
    <lineage>
        <taxon>Bacteria</taxon>
        <taxon>Pseudomonadati</taxon>
        <taxon>Bacteroidota</taxon>
        <taxon>Flavobacteriia</taxon>
        <taxon>Flavobacteriales</taxon>
        <taxon>Flavobacteriaceae</taxon>
        <taxon>Flavobacterium</taxon>
    </lineage>
</organism>
<protein>
    <recommendedName>
        <fullName evidence="3">Lipoprotein</fullName>
    </recommendedName>
</protein>
<dbReference type="PROSITE" id="PS51257">
    <property type="entry name" value="PROKAR_LIPOPROTEIN"/>
    <property type="match status" value="1"/>
</dbReference>
<gene>
    <name evidence="1" type="ORF">ACFFVF_18880</name>
</gene>
<evidence type="ECO:0008006" key="3">
    <source>
        <dbReference type="Google" id="ProtNLM"/>
    </source>
</evidence>